<proteinExistence type="predicted"/>
<dbReference type="PROSITE" id="PS50011">
    <property type="entry name" value="PROTEIN_KINASE_DOM"/>
    <property type="match status" value="1"/>
</dbReference>
<evidence type="ECO:0000256" key="5">
    <source>
        <dbReference type="ARBA" id="ARBA00048679"/>
    </source>
</evidence>
<evidence type="ECO:0000256" key="3">
    <source>
        <dbReference type="ARBA" id="ARBA00022777"/>
    </source>
</evidence>
<reference evidence="7 8" key="1">
    <citation type="journal article" date="2018" name="PLoS Genet.">
        <title>Population sequencing reveals clonal diversity and ancestral inbreeding in the grapevine cultivar Chardonnay.</title>
        <authorList>
            <person name="Roach M.J."/>
            <person name="Johnson D.L."/>
            <person name="Bohlmann J."/>
            <person name="van Vuuren H.J."/>
            <person name="Jones S.J."/>
            <person name="Pretorius I.S."/>
            <person name="Schmidt S.A."/>
            <person name="Borneman A.R."/>
        </authorList>
    </citation>
    <scope>NUCLEOTIDE SEQUENCE [LARGE SCALE GENOMIC DNA]</scope>
    <source>
        <strain evidence="8">cv. Chardonnay</strain>
        <tissue evidence="7">Leaf</tissue>
    </source>
</reference>
<organism evidence="7 8">
    <name type="scientific">Vitis vinifera</name>
    <name type="common">Grape</name>
    <dbReference type="NCBI Taxonomy" id="29760"/>
    <lineage>
        <taxon>Eukaryota</taxon>
        <taxon>Viridiplantae</taxon>
        <taxon>Streptophyta</taxon>
        <taxon>Embryophyta</taxon>
        <taxon>Tracheophyta</taxon>
        <taxon>Spermatophyta</taxon>
        <taxon>Magnoliopsida</taxon>
        <taxon>eudicotyledons</taxon>
        <taxon>Gunneridae</taxon>
        <taxon>Pentapetalae</taxon>
        <taxon>rosids</taxon>
        <taxon>Vitales</taxon>
        <taxon>Vitaceae</taxon>
        <taxon>Viteae</taxon>
        <taxon>Vitis</taxon>
    </lineage>
</organism>
<evidence type="ECO:0000259" key="6">
    <source>
        <dbReference type="PROSITE" id="PS50011"/>
    </source>
</evidence>
<keyword evidence="2" id="KW-0723">Serine/threonine-protein kinase</keyword>
<dbReference type="AlphaFoldDB" id="A0A438FQE4"/>
<dbReference type="Proteomes" id="UP000288805">
    <property type="component" value="Unassembled WGS sequence"/>
</dbReference>
<dbReference type="InterPro" id="IPR011009">
    <property type="entry name" value="Kinase-like_dom_sf"/>
</dbReference>
<evidence type="ECO:0000256" key="2">
    <source>
        <dbReference type="ARBA" id="ARBA00022527"/>
    </source>
</evidence>
<dbReference type="EC" id="2.7.11.1" evidence="1"/>
<dbReference type="GO" id="GO:0004674">
    <property type="term" value="F:protein serine/threonine kinase activity"/>
    <property type="evidence" value="ECO:0007669"/>
    <property type="project" value="UniProtKB-KW"/>
</dbReference>
<sequence>MAPKLYEEEYNELVDIYSFGMCILELITCEYPYNEYKNLAQIYKKVSLGIKPTPLGKVSDPQVKYFIEKHLVPASLRLPVQVLLKDAFFATKNSKEPVYNHMQLFNSTHNSFNLPESQSHGMDPDPKVDGLSVSTHKPEFDELAKLSGEHSVKSISGTPHFLALQFESGRVNGEEQSTMKSALSGMSTKDDVTIASDANDIKSLECLDDECYEASDRCCFNRDH</sequence>
<accession>A0A438FQE4</accession>
<dbReference type="InterPro" id="IPR000719">
    <property type="entry name" value="Prot_kinase_dom"/>
</dbReference>
<comment type="catalytic activity">
    <reaction evidence="4">
        <text>L-threonyl-[protein] + ATP = O-phospho-L-threonyl-[protein] + ADP + H(+)</text>
        <dbReference type="Rhea" id="RHEA:46608"/>
        <dbReference type="Rhea" id="RHEA-COMP:11060"/>
        <dbReference type="Rhea" id="RHEA-COMP:11605"/>
        <dbReference type="ChEBI" id="CHEBI:15378"/>
        <dbReference type="ChEBI" id="CHEBI:30013"/>
        <dbReference type="ChEBI" id="CHEBI:30616"/>
        <dbReference type="ChEBI" id="CHEBI:61977"/>
        <dbReference type="ChEBI" id="CHEBI:456216"/>
        <dbReference type="EC" id="2.7.11.1"/>
    </reaction>
</comment>
<feature type="domain" description="Protein kinase" evidence="6">
    <location>
        <begin position="1"/>
        <end position="89"/>
    </location>
</feature>
<evidence type="ECO:0000256" key="1">
    <source>
        <dbReference type="ARBA" id="ARBA00012513"/>
    </source>
</evidence>
<evidence type="ECO:0000256" key="4">
    <source>
        <dbReference type="ARBA" id="ARBA00047899"/>
    </source>
</evidence>
<dbReference type="PANTHER" id="PTHR13902">
    <property type="entry name" value="SERINE/THREONINE-PROTEIN KINASE WNK WITH NO LYSINE -RELATED"/>
    <property type="match status" value="1"/>
</dbReference>
<evidence type="ECO:0000313" key="8">
    <source>
        <dbReference type="Proteomes" id="UP000288805"/>
    </source>
</evidence>
<dbReference type="SUPFAM" id="SSF56112">
    <property type="entry name" value="Protein kinase-like (PK-like)"/>
    <property type="match status" value="1"/>
</dbReference>
<comment type="catalytic activity">
    <reaction evidence="5">
        <text>L-seryl-[protein] + ATP = O-phospho-L-seryl-[protein] + ADP + H(+)</text>
        <dbReference type="Rhea" id="RHEA:17989"/>
        <dbReference type="Rhea" id="RHEA-COMP:9863"/>
        <dbReference type="Rhea" id="RHEA-COMP:11604"/>
        <dbReference type="ChEBI" id="CHEBI:15378"/>
        <dbReference type="ChEBI" id="CHEBI:29999"/>
        <dbReference type="ChEBI" id="CHEBI:30616"/>
        <dbReference type="ChEBI" id="CHEBI:83421"/>
        <dbReference type="ChEBI" id="CHEBI:456216"/>
        <dbReference type="EC" id="2.7.11.1"/>
    </reaction>
</comment>
<protein>
    <recommendedName>
        <fullName evidence="1">non-specific serine/threonine protein kinase</fullName>
        <ecNumber evidence="1">2.7.11.1</ecNumber>
    </recommendedName>
</protein>
<dbReference type="InterPro" id="IPR050588">
    <property type="entry name" value="WNK_Ser-Thr_kinase"/>
</dbReference>
<dbReference type="GO" id="GO:0005524">
    <property type="term" value="F:ATP binding"/>
    <property type="evidence" value="ECO:0007669"/>
    <property type="project" value="InterPro"/>
</dbReference>
<evidence type="ECO:0000313" key="7">
    <source>
        <dbReference type="EMBL" id="RVW62177.1"/>
    </source>
</evidence>
<dbReference type="EMBL" id="QGNW01000784">
    <property type="protein sequence ID" value="RVW62177.1"/>
    <property type="molecule type" value="Genomic_DNA"/>
</dbReference>
<dbReference type="Gene3D" id="1.10.510.10">
    <property type="entry name" value="Transferase(Phosphotransferase) domain 1"/>
    <property type="match status" value="1"/>
</dbReference>
<comment type="caution">
    <text evidence="7">The sequence shown here is derived from an EMBL/GenBank/DDBJ whole genome shotgun (WGS) entry which is preliminary data.</text>
</comment>
<gene>
    <name evidence="7" type="primary">WNK2_0</name>
    <name evidence="7" type="ORF">CK203_062591</name>
</gene>
<name>A0A438FQE4_VITVI</name>
<keyword evidence="3 7" id="KW-0418">Kinase</keyword>
<keyword evidence="3 7" id="KW-0808">Transferase</keyword>